<feature type="compositionally biased region" description="Polar residues" evidence="7">
    <location>
        <begin position="248"/>
        <end position="258"/>
    </location>
</feature>
<dbReference type="GO" id="GO:0010605">
    <property type="term" value="P:negative regulation of macromolecule metabolic process"/>
    <property type="evidence" value="ECO:0007669"/>
    <property type="project" value="UniProtKB-ARBA"/>
</dbReference>
<evidence type="ECO:0000313" key="11">
    <source>
        <dbReference type="Proteomes" id="UP000799776"/>
    </source>
</evidence>
<protein>
    <recommendedName>
        <fullName evidence="3">polynucleotide adenylyltransferase</fullName>
        <ecNumber evidence="3">2.7.7.19</ecNumber>
    </recommendedName>
</protein>
<accession>A0A9P4LWM4</accession>
<evidence type="ECO:0000256" key="6">
    <source>
        <dbReference type="ARBA" id="ARBA00022842"/>
    </source>
</evidence>
<dbReference type="GO" id="GO:0046872">
    <property type="term" value="F:metal ion binding"/>
    <property type="evidence" value="ECO:0007669"/>
    <property type="project" value="UniProtKB-KW"/>
</dbReference>
<feature type="compositionally biased region" description="Pro residues" evidence="7">
    <location>
        <begin position="263"/>
        <end position="272"/>
    </location>
</feature>
<dbReference type="EC" id="2.7.7.19" evidence="3"/>
<comment type="cofactor">
    <cofactor evidence="1">
        <name>Mn(2+)</name>
        <dbReference type="ChEBI" id="CHEBI:29035"/>
    </cofactor>
</comment>
<dbReference type="Proteomes" id="UP000799776">
    <property type="component" value="Unassembled WGS sequence"/>
</dbReference>
<keyword evidence="11" id="KW-1185">Reference proteome</keyword>
<evidence type="ECO:0000256" key="3">
    <source>
        <dbReference type="ARBA" id="ARBA00012388"/>
    </source>
</evidence>
<evidence type="ECO:0000256" key="5">
    <source>
        <dbReference type="ARBA" id="ARBA00022723"/>
    </source>
</evidence>
<dbReference type="OrthoDB" id="273917at2759"/>
<keyword evidence="4" id="KW-0808">Transferase</keyword>
<evidence type="ECO:0000256" key="2">
    <source>
        <dbReference type="ARBA" id="ARBA00008593"/>
    </source>
</evidence>
<organism evidence="10 11">
    <name type="scientific">Saccharata proteae CBS 121410</name>
    <dbReference type="NCBI Taxonomy" id="1314787"/>
    <lineage>
        <taxon>Eukaryota</taxon>
        <taxon>Fungi</taxon>
        <taxon>Dikarya</taxon>
        <taxon>Ascomycota</taxon>
        <taxon>Pezizomycotina</taxon>
        <taxon>Dothideomycetes</taxon>
        <taxon>Dothideomycetes incertae sedis</taxon>
        <taxon>Botryosphaeriales</taxon>
        <taxon>Saccharataceae</taxon>
        <taxon>Saccharata</taxon>
    </lineage>
</organism>
<dbReference type="GO" id="GO:0005730">
    <property type="term" value="C:nucleolus"/>
    <property type="evidence" value="ECO:0007669"/>
    <property type="project" value="TreeGrafter"/>
</dbReference>
<dbReference type="SUPFAM" id="SSF81631">
    <property type="entry name" value="PAP/OAS1 substrate-binding domain"/>
    <property type="match status" value="1"/>
</dbReference>
<dbReference type="PANTHER" id="PTHR23092">
    <property type="entry name" value="POLY(A) RNA POLYMERASE"/>
    <property type="match status" value="1"/>
</dbReference>
<dbReference type="InterPro" id="IPR054708">
    <property type="entry name" value="MTPAP-like_central"/>
</dbReference>
<reference evidence="10" key="1">
    <citation type="journal article" date="2020" name="Stud. Mycol.">
        <title>101 Dothideomycetes genomes: a test case for predicting lifestyles and emergence of pathogens.</title>
        <authorList>
            <person name="Haridas S."/>
            <person name="Albert R."/>
            <person name="Binder M."/>
            <person name="Bloem J."/>
            <person name="Labutti K."/>
            <person name="Salamov A."/>
            <person name="Andreopoulos B."/>
            <person name="Baker S."/>
            <person name="Barry K."/>
            <person name="Bills G."/>
            <person name="Bluhm B."/>
            <person name="Cannon C."/>
            <person name="Castanera R."/>
            <person name="Culley D."/>
            <person name="Daum C."/>
            <person name="Ezra D."/>
            <person name="Gonzalez J."/>
            <person name="Henrissat B."/>
            <person name="Kuo A."/>
            <person name="Liang C."/>
            <person name="Lipzen A."/>
            <person name="Lutzoni F."/>
            <person name="Magnuson J."/>
            <person name="Mondo S."/>
            <person name="Nolan M."/>
            <person name="Ohm R."/>
            <person name="Pangilinan J."/>
            <person name="Park H.-J."/>
            <person name="Ramirez L."/>
            <person name="Alfaro M."/>
            <person name="Sun H."/>
            <person name="Tritt A."/>
            <person name="Yoshinaga Y."/>
            <person name="Zwiers L.-H."/>
            <person name="Turgeon B."/>
            <person name="Goodwin S."/>
            <person name="Spatafora J."/>
            <person name="Crous P."/>
            <person name="Grigoriev I."/>
        </authorList>
    </citation>
    <scope>NUCLEOTIDE SEQUENCE</scope>
    <source>
        <strain evidence="10">CBS 121410</strain>
    </source>
</reference>
<dbReference type="FunFam" id="3.30.460.10:FF:000006">
    <property type="entry name" value="non-canonical poly(A) RNA polymerase PAPD5"/>
    <property type="match status" value="1"/>
</dbReference>
<name>A0A9P4LWM4_9PEZI</name>
<feature type="compositionally biased region" description="Basic and acidic residues" evidence="7">
    <location>
        <begin position="157"/>
        <end position="166"/>
    </location>
</feature>
<feature type="domain" description="Poly(A) RNA polymerase mitochondrial-like central palm" evidence="9">
    <location>
        <begin position="342"/>
        <end position="479"/>
    </location>
</feature>
<dbReference type="EMBL" id="ML978723">
    <property type="protein sequence ID" value="KAF2086669.1"/>
    <property type="molecule type" value="Genomic_DNA"/>
</dbReference>
<evidence type="ECO:0000259" key="9">
    <source>
        <dbReference type="Pfam" id="PF22600"/>
    </source>
</evidence>
<feature type="compositionally biased region" description="Acidic residues" evidence="7">
    <location>
        <begin position="103"/>
        <end position="120"/>
    </location>
</feature>
<dbReference type="PANTHER" id="PTHR23092:SF15">
    <property type="entry name" value="INACTIVE NON-CANONICAL POLY(A) RNA POLYMERASE PROTEIN TRF4-2-RELATED"/>
    <property type="match status" value="1"/>
</dbReference>
<dbReference type="GO" id="GO:1990817">
    <property type="term" value="F:poly(A) RNA polymerase activity"/>
    <property type="evidence" value="ECO:0007669"/>
    <property type="project" value="UniProtKB-EC"/>
</dbReference>
<dbReference type="GO" id="GO:0043634">
    <property type="term" value="P:polyadenylation-dependent ncRNA catabolic process"/>
    <property type="evidence" value="ECO:0007669"/>
    <property type="project" value="TreeGrafter"/>
</dbReference>
<dbReference type="InterPro" id="IPR043519">
    <property type="entry name" value="NT_sf"/>
</dbReference>
<dbReference type="SUPFAM" id="SSF81301">
    <property type="entry name" value="Nucleotidyltransferase"/>
    <property type="match status" value="1"/>
</dbReference>
<comment type="similarity">
    <text evidence="2">Belongs to the DNA polymerase type-B-like family.</text>
</comment>
<evidence type="ECO:0000259" key="8">
    <source>
        <dbReference type="Pfam" id="PF03828"/>
    </source>
</evidence>
<dbReference type="GO" id="GO:0031123">
    <property type="term" value="P:RNA 3'-end processing"/>
    <property type="evidence" value="ECO:0007669"/>
    <property type="project" value="TreeGrafter"/>
</dbReference>
<dbReference type="AlphaFoldDB" id="A0A9P4LWM4"/>
<proteinExistence type="inferred from homology"/>
<dbReference type="Pfam" id="PF22600">
    <property type="entry name" value="MTPAP-like_central"/>
    <property type="match status" value="1"/>
</dbReference>
<dbReference type="GO" id="GO:0003729">
    <property type="term" value="F:mRNA binding"/>
    <property type="evidence" value="ECO:0007669"/>
    <property type="project" value="TreeGrafter"/>
</dbReference>
<gene>
    <name evidence="10" type="ORF">K490DRAFT_74267</name>
</gene>
<dbReference type="Pfam" id="PF03828">
    <property type="entry name" value="PAP_assoc"/>
    <property type="match status" value="1"/>
</dbReference>
<dbReference type="CDD" id="cd05402">
    <property type="entry name" value="NT_PAP_TUTase"/>
    <property type="match status" value="1"/>
</dbReference>
<keyword evidence="6" id="KW-0460">Magnesium</keyword>
<feature type="domain" description="PAP-associated" evidence="8">
    <location>
        <begin position="540"/>
        <end position="577"/>
    </location>
</feature>
<keyword evidence="5" id="KW-0479">Metal-binding</keyword>
<dbReference type="GO" id="GO:0031499">
    <property type="term" value="C:TRAMP complex"/>
    <property type="evidence" value="ECO:0007669"/>
    <property type="project" value="TreeGrafter"/>
</dbReference>
<evidence type="ECO:0000256" key="7">
    <source>
        <dbReference type="SAM" id="MobiDB-lite"/>
    </source>
</evidence>
<dbReference type="Gene3D" id="1.10.1410.10">
    <property type="match status" value="1"/>
</dbReference>
<evidence type="ECO:0000313" key="10">
    <source>
        <dbReference type="EMBL" id="KAF2086669.1"/>
    </source>
</evidence>
<feature type="region of interest" description="Disordered" evidence="7">
    <location>
        <begin position="1"/>
        <end position="311"/>
    </location>
</feature>
<dbReference type="Gene3D" id="3.30.460.10">
    <property type="entry name" value="Beta Polymerase, domain 2"/>
    <property type="match status" value="1"/>
</dbReference>
<dbReference type="InterPro" id="IPR045862">
    <property type="entry name" value="Trf4-like"/>
</dbReference>
<evidence type="ECO:0000256" key="4">
    <source>
        <dbReference type="ARBA" id="ARBA00022679"/>
    </source>
</evidence>
<dbReference type="InterPro" id="IPR002058">
    <property type="entry name" value="PAP_assoc"/>
</dbReference>
<feature type="compositionally biased region" description="Basic and acidic residues" evidence="7">
    <location>
        <begin position="121"/>
        <end position="133"/>
    </location>
</feature>
<comment type="caution">
    <text evidence="10">The sequence shown here is derived from an EMBL/GenBank/DDBJ whole genome shotgun (WGS) entry which is preliminary data.</text>
</comment>
<sequence>MSSYRPSYGDPGGYGRGDAHSRRRSPRRASPPTNYQFGGGDSYRPGNNAREFGRQNNRQNGRPAWRPPPAPHSRPILATNREKTPEQFLGMTESQSRFLPLEDVSDSEAEMDLESNDGDEKELPPAKRARVDNGDGDAVPKWSNPDPYTSLPPPDESQTKKKDVVKLIRKAKVAPQQEAESNSISQGADFISLNFDDDEKSSSESPSEDELDANAAPPRFSHLKNLHTDISSLPAKPPVPLPDPQAFTGPSSLPSSSLDVWPPQHPSEPQPSMPSQGPGNGKKRNFDQTADDLPPLSKKRKRPGPAIADGNIIPDWEMDDYHTSTPWCTVDHSATENIGFWLHKEICDFYDFVKPQPAEEVIRRQLVDRLQNVINEKYKGKVFCFGSFAAGLYLPTADMDLVFMTPAYQNGGPPNFTHYQLMQLGQHLRKHRSVRQGSVEVISKAKVPIIKLVDDLTGLKVDISFDNDTGVRAIDTFKQWKRDYPALPVIATLVKHFLAMRGLNEVFSGGLGGFSVICMVVSMIHHLPARLSNNVAPEHHLGELLMNFLDLYGNKFNIAHTRISLNPQRYVSKPDRLSIIDPNNNINDLSQGSRRIVLIQQCFSQAYDKLQKEMGRLHRADLSERRNKSILSTIFAGDYSSFSVQRERLKNIYDYQQGL</sequence>
<evidence type="ECO:0000256" key="1">
    <source>
        <dbReference type="ARBA" id="ARBA00001936"/>
    </source>
</evidence>